<dbReference type="EMBL" id="JBHSKG010000003">
    <property type="protein sequence ID" value="MFC5138295.1"/>
    <property type="molecule type" value="Genomic_DNA"/>
</dbReference>
<dbReference type="Pfam" id="PF01740">
    <property type="entry name" value="STAS"/>
    <property type="match status" value="1"/>
</dbReference>
<keyword evidence="3" id="KW-1185">Reference proteome</keyword>
<dbReference type="CDD" id="cd07043">
    <property type="entry name" value="STAS_anti-anti-sigma_factors"/>
    <property type="match status" value="1"/>
</dbReference>
<dbReference type="Gene3D" id="3.30.750.24">
    <property type="entry name" value="STAS domain"/>
    <property type="match status" value="1"/>
</dbReference>
<dbReference type="SUPFAM" id="SSF52091">
    <property type="entry name" value="SpoIIaa-like"/>
    <property type="match status" value="1"/>
</dbReference>
<gene>
    <name evidence="2" type="ORF">ACFPK1_08640</name>
</gene>
<proteinExistence type="predicted"/>
<dbReference type="Proteomes" id="UP001596175">
    <property type="component" value="Unassembled WGS sequence"/>
</dbReference>
<feature type="domain" description="STAS" evidence="1">
    <location>
        <begin position="32"/>
        <end position="103"/>
    </location>
</feature>
<organism evidence="2 3">
    <name type="scientific">Actinomycetospora rhizophila</name>
    <dbReference type="NCBI Taxonomy" id="1416876"/>
    <lineage>
        <taxon>Bacteria</taxon>
        <taxon>Bacillati</taxon>
        <taxon>Actinomycetota</taxon>
        <taxon>Actinomycetes</taxon>
        <taxon>Pseudonocardiales</taxon>
        <taxon>Pseudonocardiaceae</taxon>
        <taxon>Actinomycetospora</taxon>
    </lineage>
</organism>
<sequence>MAITVYWSRTDDGGYVARRVEFCQREDGTAFIVVELSGDVDLGTDPATRAALRAAFVGAKTANAPVIIDCTKMTFLALSGIRALLETKQRYGQTAPLRLVGPP</sequence>
<dbReference type="InterPro" id="IPR036513">
    <property type="entry name" value="STAS_dom_sf"/>
</dbReference>
<name>A0ABV9ZAK0_9PSEU</name>
<dbReference type="RefSeq" id="WP_378020506.1">
    <property type="nucleotide sequence ID" value="NZ_JBHSKG010000003.1"/>
</dbReference>
<dbReference type="InterPro" id="IPR002645">
    <property type="entry name" value="STAS_dom"/>
</dbReference>
<protein>
    <submittedName>
        <fullName evidence="2">STAS domain-containing protein</fullName>
    </submittedName>
</protein>
<evidence type="ECO:0000259" key="1">
    <source>
        <dbReference type="PROSITE" id="PS50801"/>
    </source>
</evidence>
<comment type="caution">
    <text evidence="2">The sequence shown here is derived from an EMBL/GenBank/DDBJ whole genome shotgun (WGS) entry which is preliminary data.</text>
</comment>
<reference evidence="3" key="1">
    <citation type="journal article" date="2019" name="Int. J. Syst. Evol. Microbiol.">
        <title>The Global Catalogue of Microorganisms (GCM) 10K type strain sequencing project: providing services to taxonomists for standard genome sequencing and annotation.</title>
        <authorList>
            <consortium name="The Broad Institute Genomics Platform"/>
            <consortium name="The Broad Institute Genome Sequencing Center for Infectious Disease"/>
            <person name="Wu L."/>
            <person name="Ma J."/>
        </authorList>
    </citation>
    <scope>NUCLEOTIDE SEQUENCE [LARGE SCALE GENOMIC DNA]</scope>
    <source>
        <strain evidence="3">XZYJ18</strain>
    </source>
</reference>
<accession>A0ABV9ZAK0</accession>
<dbReference type="PROSITE" id="PS50801">
    <property type="entry name" value="STAS"/>
    <property type="match status" value="1"/>
</dbReference>
<evidence type="ECO:0000313" key="2">
    <source>
        <dbReference type="EMBL" id="MFC5138295.1"/>
    </source>
</evidence>
<evidence type="ECO:0000313" key="3">
    <source>
        <dbReference type="Proteomes" id="UP001596175"/>
    </source>
</evidence>